<reference evidence="5 6" key="1">
    <citation type="journal article" date="2010" name="Nature">
        <title>The Ectocarpus genome and the independent evolution of multicellularity in brown algae.</title>
        <authorList>
            <person name="Cock J.M."/>
            <person name="Sterck L."/>
            <person name="Rouze P."/>
            <person name="Scornet D."/>
            <person name="Allen A.E."/>
            <person name="Amoutzias G."/>
            <person name="Anthouard V."/>
            <person name="Artiguenave F."/>
            <person name="Aury J.M."/>
            <person name="Badger J.H."/>
            <person name="Beszteri B."/>
            <person name="Billiau K."/>
            <person name="Bonnet E."/>
            <person name="Bothwell J.H."/>
            <person name="Bowler C."/>
            <person name="Boyen C."/>
            <person name="Brownlee C."/>
            <person name="Carrano C.J."/>
            <person name="Charrier B."/>
            <person name="Cho G.Y."/>
            <person name="Coelho S.M."/>
            <person name="Collen J."/>
            <person name="Corre E."/>
            <person name="Da Silva C."/>
            <person name="Delage L."/>
            <person name="Delaroque N."/>
            <person name="Dittami S.M."/>
            <person name="Doulbeau S."/>
            <person name="Elias M."/>
            <person name="Farnham G."/>
            <person name="Gachon C.M."/>
            <person name="Gschloessl B."/>
            <person name="Heesch S."/>
            <person name="Jabbari K."/>
            <person name="Jubin C."/>
            <person name="Kawai H."/>
            <person name="Kimura K."/>
            <person name="Kloareg B."/>
            <person name="Kupper F.C."/>
            <person name="Lang D."/>
            <person name="Le Bail A."/>
            <person name="Leblanc C."/>
            <person name="Lerouge P."/>
            <person name="Lohr M."/>
            <person name="Lopez P.J."/>
            <person name="Martens C."/>
            <person name="Maumus F."/>
            <person name="Michel G."/>
            <person name="Miranda-Saavedra D."/>
            <person name="Morales J."/>
            <person name="Moreau H."/>
            <person name="Motomura T."/>
            <person name="Nagasato C."/>
            <person name="Napoli C.A."/>
            <person name="Nelson D.R."/>
            <person name="Nyvall-Collen P."/>
            <person name="Peters A.F."/>
            <person name="Pommier C."/>
            <person name="Potin P."/>
            <person name="Poulain J."/>
            <person name="Quesneville H."/>
            <person name="Read B."/>
            <person name="Rensing S.A."/>
            <person name="Ritter A."/>
            <person name="Rousvoal S."/>
            <person name="Samanta M."/>
            <person name="Samson G."/>
            <person name="Schroeder D.C."/>
            <person name="Segurens B."/>
            <person name="Strittmatter M."/>
            <person name="Tonon T."/>
            <person name="Tregear J.W."/>
            <person name="Valentin K."/>
            <person name="von Dassow P."/>
            <person name="Yamagishi T."/>
            <person name="Van de Peer Y."/>
            <person name="Wincker P."/>
        </authorList>
    </citation>
    <scope>NUCLEOTIDE SEQUENCE [LARGE SCALE GENOMIC DNA]</scope>
    <source>
        <strain evidence="6">Ec32 / CCAP1310/4</strain>
    </source>
</reference>
<evidence type="ECO:0000256" key="1">
    <source>
        <dbReference type="ARBA" id="ARBA00022574"/>
    </source>
</evidence>
<dbReference type="PROSITE" id="PS50082">
    <property type="entry name" value="WD_REPEATS_2"/>
    <property type="match status" value="2"/>
</dbReference>
<dbReference type="PROSITE" id="PS50294">
    <property type="entry name" value="WD_REPEATS_REGION"/>
    <property type="match status" value="1"/>
</dbReference>
<feature type="region of interest" description="Disordered" evidence="4">
    <location>
        <begin position="55"/>
        <end position="74"/>
    </location>
</feature>
<dbReference type="InterPro" id="IPR019775">
    <property type="entry name" value="WD40_repeat_CS"/>
</dbReference>
<evidence type="ECO:0000256" key="2">
    <source>
        <dbReference type="ARBA" id="ARBA00022737"/>
    </source>
</evidence>
<dbReference type="InterPro" id="IPR036322">
    <property type="entry name" value="WD40_repeat_dom_sf"/>
</dbReference>
<protein>
    <submittedName>
        <fullName evidence="5">Uncharacterized protein</fullName>
    </submittedName>
</protein>
<dbReference type="PROSITE" id="PS00678">
    <property type="entry name" value="WD_REPEATS_1"/>
    <property type="match status" value="1"/>
</dbReference>
<keyword evidence="2" id="KW-0677">Repeat</keyword>
<dbReference type="InParanoid" id="D8LGS5"/>
<dbReference type="Proteomes" id="UP000002630">
    <property type="component" value="Linkage Group LG18"/>
</dbReference>
<feature type="compositionally biased region" description="Basic and acidic residues" evidence="4">
    <location>
        <begin position="276"/>
        <end position="290"/>
    </location>
</feature>
<dbReference type="InterPro" id="IPR001680">
    <property type="entry name" value="WD40_rpt"/>
</dbReference>
<dbReference type="EMBL" id="FN649743">
    <property type="protein sequence ID" value="CBN79095.1"/>
    <property type="molecule type" value="Genomic_DNA"/>
</dbReference>
<dbReference type="OrthoDB" id="2161379at2759"/>
<dbReference type="EMBL" id="FN648262">
    <property type="protein sequence ID" value="CBN79095.1"/>
    <property type="molecule type" value="Genomic_DNA"/>
</dbReference>
<evidence type="ECO:0000256" key="3">
    <source>
        <dbReference type="PROSITE-ProRule" id="PRU00221"/>
    </source>
</evidence>
<feature type="repeat" description="WD" evidence="3">
    <location>
        <begin position="192"/>
        <end position="225"/>
    </location>
</feature>
<dbReference type="PANTHER" id="PTHR44666">
    <property type="entry name" value="WD REPEAT-CONTAINING PROTEIN 53"/>
    <property type="match status" value="1"/>
</dbReference>
<keyword evidence="1 3" id="KW-0853">WD repeat</keyword>
<feature type="region of interest" description="Disordered" evidence="4">
    <location>
        <begin position="230"/>
        <end position="319"/>
    </location>
</feature>
<organism evidence="5 6">
    <name type="scientific">Ectocarpus siliculosus</name>
    <name type="common">Brown alga</name>
    <name type="synonym">Conferva siliculosa</name>
    <dbReference type="NCBI Taxonomy" id="2880"/>
    <lineage>
        <taxon>Eukaryota</taxon>
        <taxon>Sar</taxon>
        <taxon>Stramenopiles</taxon>
        <taxon>Ochrophyta</taxon>
        <taxon>PX clade</taxon>
        <taxon>Phaeophyceae</taxon>
        <taxon>Ectocarpales</taxon>
        <taxon>Ectocarpaceae</taxon>
        <taxon>Ectocarpus</taxon>
    </lineage>
</organism>
<dbReference type="Gene3D" id="2.130.10.10">
    <property type="entry name" value="YVTN repeat-like/Quinoprotein amine dehydrogenase"/>
    <property type="match status" value="1"/>
</dbReference>
<accession>D8LGS5</accession>
<dbReference type="SUPFAM" id="SSF50978">
    <property type="entry name" value="WD40 repeat-like"/>
    <property type="match status" value="1"/>
</dbReference>
<gene>
    <name evidence="5" type="ORF">Esi_0176_0051</name>
</gene>
<feature type="compositionally biased region" description="Basic residues" evidence="4">
    <location>
        <begin position="255"/>
        <end position="273"/>
    </location>
</feature>
<feature type="compositionally biased region" description="Gly residues" evidence="4">
    <location>
        <begin position="240"/>
        <end position="251"/>
    </location>
</feature>
<feature type="repeat" description="WD" evidence="3">
    <location>
        <begin position="16"/>
        <end position="60"/>
    </location>
</feature>
<keyword evidence="6" id="KW-1185">Reference proteome</keyword>
<evidence type="ECO:0000313" key="5">
    <source>
        <dbReference type="EMBL" id="CBN79095.1"/>
    </source>
</evidence>
<dbReference type="Pfam" id="PF00400">
    <property type="entry name" value="WD40"/>
    <property type="match status" value="2"/>
</dbReference>
<dbReference type="InterPro" id="IPR042453">
    <property type="entry name" value="WDR53"/>
</dbReference>
<name>D8LGS5_ECTSI</name>
<dbReference type="SMART" id="SM00320">
    <property type="entry name" value="WD40"/>
    <property type="match status" value="4"/>
</dbReference>
<dbReference type="PANTHER" id="PTHR44666:SF1">
    <property type="entry name" value="WD REPEAT-CONTAINING PROTEIN 53"/>
    <property type="match status" value="1"/>
</dbReference>
<evidence type="ECO:0000256" key="4">
    <source>
        <dbReference type="SAM" id="MobiDB-lite"/>
    </source>
</evidence>
<dbReference type="STRING" id="2880.D8LGS5"/>
<dbReference type="AlphaFoldDB" id="D8LGS5"/>
<sequence length="373" mass="38773">MAAPQENGGYSVFSRLQGHKGQVLCIAAPAAKAAEALVATGAEDSTVRLWDLRDGATARTPGGSGTTSSGTTSSPRVAMCLCRCFGGEAVSSVVFGADGAHHLYCSAGGKTWKLADIPSWLQVLEFDLRLSGGSRALLMTSPTEVFDDGELFNPPFVHSVDFTADGCFLAAGLGDSGVVVVDAKTRAPVGRCDGHSAPVSQVHYPSFDPKLLVSAGNDQNLLLWDQRQFEHHSEESKGNIGDGGGAGGGDSGVSKSRKSRPSGKKKGRSKGVNKHQPAEVDGAQRRDNGREGLSGGNIREEVGPEADVGNVSSEAGETATEGLRDGIVRCSVPLLSVRLEEKPNWVTSFTVPYAAIAVADTSSVAKILRAHGS</sequence>
<proteinExistence type="predicted"/>
<feature type="compositionally biased region" description="Low complexity" evidence="4">
    <location>
        <begin position="57"/>
        <end position="74"/>
    </location>
</feature>
<evidence type="ECO:0000313" key="6">
    <source>
        <dbReference type="Proteomes" id="UP000002630"/>
    </source>
</evidence>
<dbReference type="InterPro" id="IPR015943">
    <property type="entry name" value="WD40/YVTN_repeat-like_dom_sf"/>
</dbReference>